<evidence type="ECO:0000313" key="4">
    <source>
        <dbReference type="Proteomes" id="UP000288212"/>
    </source>
</evidence>
<reference evidence="3 4" key="1">
    <citation type="journal article" date="2011" name="Front. Microbiol.">
        <title>Genomic signatures of strain selection and enhancement in Bacillus atrophaeus var. globigii, a historical biowarfare simulant.</title>
        <authorList>
            <person name="Gibbons H.S."/>
            <person name="Broomall S.M."/>
            <person name="McNew L.A."/>
            <person name="Daligault H."/>
            <person name="Chapman C."/>
            <person name="Bruce D."/>
            <person name="Karavis M."/>
            <person name="Krepps M."/>
            <person name="McGregor P.A."/>
            <person name="Hong C."/>
            <person name="Park K.H."/>
            <person name="Akmal A."/>
            <person name="Feldman A."/>
            <person name="Lin J.S."/>
            <person name="Chang W.E."/>
            <person name="Higgs B.W."/>
            <person name="Demirev P."/>
            <person name="Lindquist J."/>
            <person name="Liem A."/>
            <person name="Fochler E."/>
            <person name="Read T.D."/>
            <person name="Tapia R."/>
            <person name="Johnson S."/>
            <person name="Bishop-Lilly K.A."/>
            <person name="Detter C."/>
            <person name="Han C."/>
            <person name="Sozhamannan S."/>
            <person name="Rosenzweig C.N."/>
            <person name="Skowronski E.W."/>
        </authorList>
    </citation>
    <scope>NUCLEOTIDE SEQUENCE [LARGE SCALE GENOMIC DNA]</scope>
    <source>
        <strain evidence="3 4">AK5</strain>
    </source>
</reference>
<dbReference type="InterPro" id="IPR021309">
    <property type="entry name" value="YgaP-like_TM"/>
</dbReference>
<dbReference type="Pfam" id="PF11127">
    <property type="entry name" value="YgaP-like_TM"/>
    <property type="match status" value="1"/>
</dbReference>
<proteinExistence type="predicted"/>
<keyword evidence="4" id="KW-1185">Reference proteome</keyword>
<accession>A0A432VVC6</accession>
<keyword evidence="1" id="KW-0472">Membrane</keyword>
<evidence type="ECO:0000256" key="1">
    <source>
        <dbReference type="SAM" id="Phobius"/>
    </source>
</evidence>
<dbReference type="EMBL" id="PIPI01000003">
    <property type="protein sequence ID" value="RUO20338.1"/>
    <property type="molecule type" value="Genomic_DNA"/>
</dbReference>
<dbReference type="Proteomes" id="UP000288212">
    <property type="component" value="Unassembled WGS sequence"/>
</dbReference>
<dbReference type="AlphaFoldDB" id="A0A432VVC6"/>
<dbReference type="OrthoDB" id="9804804at2"/>
<feature type="transmembrane region" description="Helical" evidence="1">
    <location>
        <begin position="7"/>
        <end position="24"/>
    </location>
</feature>
<sequence>MTNVGEIDRMIRIIVGLLIAVWSINAGNFWWILGVALIATGIFRFCGLYRVLGINTCKVKS</sequence>
<comment type="caution">
    <text evidence="3">The sequence shown here is derived from an EMBL/GenBank/DDBJ whole genome shotgun (WGS) entry which is preliminary data.</text>
</comment>
<protein>
    <submittedName>
        <fullName evidence="3">DUF2892 domain-containing protein</fullName>
    </submittedName>
</protein>
<name>A0A432VVC6_9GAMM</name>
<keyword evidence="1" id="KW-1133">Transmembrane helix</keyword>
<organism evidence="3 4">
    <name type="scientific">Aliidiomarina haloalkalitolerans</name>
    <dbReference type="NCBI Taxonomy" id="859059"/>
    <lineage>
        <taxon>Bacteria</taxon>
        <taxon>Pseudomonadati</taxon>
        <taxon>Pseudomonadota</taxon>
        <taxon>Gammaproteobacteria</taxon>
        <taxon>Alteromonadales</taxon>
        <taxon>Idiomarinaceae</taxon>
        <taxon>Aliidiomarina</taxon>
    </lineage>
</organism>
<evidence type="ECO:0000259" key="2">
    <source>
        <dbReference type="Pfam" id="PF11127"/>
    </source>
</evidence>
<keyword evidence="1" id="KW-0812">Transmembrane</keyword>
<evidence type="ECO:0000313" key="3">
    <source>
        <dbReference type="EMBL" id="RUO20338.1"/>
    </source>
</evidence>
<gene>
    <name evidence="3" type="ORF">CWE06_05830</name>
</gene>
<feature type="domain" description="Inner membrane protein YgaP-like transmembrane" evidence="2">
    <location>
        <begin position="1"/>
        <end position="60"/>
    </location>
</feature>